<comment type="catalytic activity">
    <reaction evidence="14 15">
        <text>2'-deoxyribonucleotide-(2'-deoxyribose 5'-phosphate)-2'-deoxyribonucleotide-DNA = a 3'-end 2'-deoxyribonucleotide-(2,3-dehydro-2,3-deoxyribose 5'-phosphate)-DNA + a 5'-end 5'-phospho-2'-deoxyribonucleoside-DNA + H(+)</text>
        <dbReference type="Rhea" id="RHEA:66592"/>
        <dbReference type="Rhea" id="RHEA-COMP:13180"/>
        <dbReference type="Rhea" id="RHEA-COMP:16897"/>
        <dbReference type="Rhea" id="RHEA-COMP:17067"/>
        <dbReference type="ChEBI" id="CHEBI:15378"/>
        <dbReference type="ChEBI" id="CHEBI:136412"/>
        <dbReference type="ChEBI" id="CHEBI:157695"/>
        <dbReference type="ChEBI" id="CHEBI:167181"/>
        <dbReference type="EC" id="4.2.99.18"/>
    </reaction>
</comment>
<feature type="binding site" evidence="15">
    <location>
        <position position="156"/>
    </location>
    <ligand>
        <name>DNA</name>
        <dbReference type="ChEBI" id="CHEBI:16991"/>
    </ligand>
</feature>
<organism evidence="18 19">
    <name type="scientific">Kiloniella spongiae</name>
    <dbReference type="NCBI Taxonomy" id="1489064"/>
    <lineage>
        <taxon>Bacteria</taxon>
        <taxon>Pseudomonadati</taxon>
        <taxon>Pseudomonadota</taxon>
        <taxon>Alphaproteobacteria</taxon>
        <taxon>Rhodospirillales</taxon>
        <taxon>Kiloniellaceae</taxon>
        <taxon>Kiloniella</taxon>
    </lineage>
</organism>
<keyword evidence="11 15" id="KW-0456">Lyase</keyword>
<dbReference type="Pfam" id="PF06831">
    <property type="entry name" value="H2TH"/>
    <property type="match status" value="1"/>
</dbReference>
<keyword evidence="19" id="KW-1185">Reference proteome</keyword>
<feature type="active site" description="Schiff-base intermediate with DNA" evidence="15">
    <location>
        <position position="2"/>
    </location>
</feature>
<comment type="similarity">
    <text evidence="2 15">Belongs to the FPG family.</text>
</comment>
<dbReference type="SUPFAM" id="SSF81624">
    <property type="entry name" value="N-terminal domain of MutM-like DNA repair proteins"/>
    <property type="match status" value="1"/>
</dbReference>
<dbReference type="Pfam" id="PF01149">
    <property type="entry name" value="Fapy_DNA_glyco"/>
    <property type="match status" value="1"/>
</dbReference>
<dbReference type="GO" id="GO:0140078">
    <property type="term" value="F:class I DNA-(apurinic or apyrimidinic site) endonuclease activity"/>
    <property type="evidence" value="ECO:0007669"/>
    <property type="project" value="UniProtKB-EC"/>
</dbReference>
<proteinExistence type="inferred from homology"/>
<feature type="binding site" evidence="15">
    <location>
        <position position="113"/>
    </location>
    <ligand>
        <name>DNA</name>
        <dbReference type="ChEBI" id="CHEBI:16991"/>
    </ligand>
</feature>
<keyword evidence="12 15" id="KW-0511">Multifunctional enzyme</keyword>
<dbReference type="GO" id="GO:0034039">
    <property type="term" value="F:8-oxo-7,8-dihydroguanine DNA N-glycosylase activity"/>
    <property type="evidence" value="ECO:0007669"/>
    <property type="project" value="TreeGrafter"/>
</dbReference>
<feature type="domain" description="FPG-type" evidence="16">
    <location>
        <begin position="241"/>
        <end position="285"/>
    </location>
</feature>
<dbReference type="RefSeq" id="WP_047763892.1">
    <property type="nucleotide sequence ID" value="NZ_LAQL01000006.1"/>
</dbReference>
<dbReference type="EC" id="3.2.2.23" evidence="15"/>
<dbReference type="PATRIC" id="fig|1489064.4.peg.3133"/>
<dbReference type="STRING" id="1489064.WH96_09255"/>
<protein>
    <recommendedName>
        <fullName evidence="15">Formamidopyrimidine-DNA glycosylase</fullName>
        <shortName evidence="15">Fapy-DNA glycosylase</shortName>
        <ecNumber evidence="15">3.2.2.23</ecNumber>
    </recommendedName>
    <alternativeName>
        <fullName evidence="15">DNA-(apurinic or apyrimidinic site) lyase MutM</fullName>
        <shortName evidence="15">AP lyase MutM</shortName>
        <ecNumber evidence="15">4.2.99.18</ecNumber>
    </alternativeName>
</protein>
<feature type="active site" description="Proton donor; for beta-elimination activity" evidence="15">
    <location>
        <position position="58"/>
    </location>
</feature>
<evidence type="ECO:0000256" key="8">
    <source>
        <dbReference type="ARBA" id="ARBA00022833"/>
    </source>
</evidence>
<dbReference type="CDD" id="cd08966">
    <property type="entry name" value="EcFpg-like_N"/>
    <property type="match status" value="1"/>
</dbReference>
<dbReference type="SUPFAM" id="SSF57716">
    <property type="entry name" value="Glucocorticoid receptor-like (DNA-binding domain)"/>
    <property type="match status" value="1"/>
</dbReference>
<evidence type="ECO:0000256" key="15">
    <source>
        <dbReference type="HAMAP-Rule" id="MF_00103"/>
    </source>
</evidence>
<evidence type="ECO:0000256" key="4">
    <source>
        <dbReference type="ARBA" id="ARBA00022723"/>
    </source>
</evidence>
<feature type="active site" description="Proton donor" evidence="15">
    <location>
        <position position="3"/>
    </location>
</feature>
<feature type="domain" description="Formamidopyrimidine-DNA glycosylase catalytic" evidence="17">
    <location>
        <begin position="2"/>
        <end position="116"/>
    </location>
</feature>
<dbReference type="Gene3D" id="3.20.190.10">
    <property type="entry name" value="MutM-like, N-terminal"/>
    <property type="match status" value="1"/>
</dbReference>
<dbReference type="InterPro" id="IPR000214">
    <property type="entry name" value="Znf_DNA_glyclase/AP_lyase"/>
</dbReference>
<keyword evidence="9 15" id="KW-0238">DNA-binding</keyword>
<keyword evidence="4 15" id="KW-0479">Metal-binding</keyword>
<dbReference type="InterPro" id="IPR015886">
    <property type="entry name" value="H2TH_FPG"/>
</dbReference>
<dbReference type="HAMAP" id="MF_00103">
    <property type="entry name" value="Fapy_DNA_glycosyl"/>
    <property type="match status" value="1"/>
</dbReference>
<dbReference type="InterPro" id="IPR010663">
    <property type="entry name" value="Znf_FPG/IleRS"/>
</dbReference>
<dbReference type="EC" id="4.2.99.18" evidence="15"/>
<evidence type="ECO:0000313" key="18">
    <source>
        <dbReference type="EMBL" id="KLN60676.1"/>
    </source>
</evidence>
<evidence type="ECO:0000256" key="11">
    <source>
        <dbReference type="ARBA" id="ARBA00023239"/>
    </source>
</evidence>
<comment type="cofactor">
    <cofactor evidence="15">
        <name>Zn(2+)</name>
        <dbReference type="ChEBI" id="CHEBI:29105"/>
    </cofactor>
    <text evidence="15">Binds 1 zinc ion per subunit.</text>
</comment>
<feature type="binding site" evidence="15">
    <location>
        <position position="94"/>
    </location>
    <ligand>
        <name>DNA</name>
        <dbReference type="ChEBI" id="CHEBI:16991"/>
    </ligand>
</feature>
<evidence type="ECO:0000256" key="13">
    <source>
        <dbReference type="ARBA" id="ARBA00023295"/>
    </source>
</evidence>
<keyword evidence="7 15" id="KW-0378">Hydrolase</keyword>
<dbReference type="Proteomes" id="UP000035444">
    <property type="component" value="Unassembled WGS sequence"/>
</dbReference>
<dbReference type="GO" id="GO:0006284">
    <property type="term" value="P:base-excision repair"/>
    <property type="evidence" value="ECO:0007669"/>
    <property type="project" value="InterPro"/>
</dbReference>
<evidence type="ECO:0000256" key="3">
    <source>
        <dbReference type="ARBA" id="ARBA00011245"/>
    </source>
</evidence>
<evidence type="ECO:0000256" key="7">
    <source>
        <dbReference type="ARBA" id="ARBA00022801"/>
    </source>
</evidence>
<evidence type="ECO:0000313" key="19">
    <source>
        <dbReference type="Proteomes" id="UP000035444"/>
    </source>
</evidence>
<comment type="caution">
    <text evidence="18">The sequence shown here is derived from an EMBL/GenBank/DDBJ whole genome shotgun (WGS) entry which is preliminary data.</text>
</comment>
<dbReference type="Pfam" id="PF06827">
    <property type="entry name" value="zf-FPG_IleRS"/>
    <property type="match status" value="1"/>
</dbReference>
<dbReference type="AlphaFoldDB" id="A0A0H2MEQ4"/>
<evidence type="ECO:0000256" key="5">
    <source>
        <dbReference type="ARBA" id="ARBA00022763"/>
    </source>
</evidence>
<reference evidence="18 19" key="1">
    <citation type="submission" date="2015-03" db="EMBL/GenBank/DDBJ databases">
        <title>Genome Sequence of Kiloniella spongiae MEBiC09566, isolated from a marine sponge.</title>
        <authorList>
            <person name="Shao Z."/>
            <person name="Wang L."/>
            <person name="Li X."/>
        </authorList>
    </citation>
    <scope>NUCLEOTIDE SEQUENCE [LARGE SCALE GENOMIC DNA]</scope>
    <source>
        <strain evidence="18 19">MEBiC09566</strain>
    </source>
</reference>
<dbReference type="Gene3D" id="1.10.8.50">
    <property type="match status" value="1"/>
</dbReference>
<dbReference type="InterPro" id="IPR020629">
    <property type="entry name" value="FPG_Glyclase"/>
</dbReference>
<evidence type="ECO:0000256" key="14">
    <source>
        <dbReference type="ARBA" id="ARBA00044632"/>
    </source>
</evidence>
<dbReference type="PANTHER" id="PTHR22993">
    <property type="entry name" value="FORMAMIDOPYRIMIDINE-DNA GLYCOSYLASE"/>
    <property type="match status" value="1"/>
</dbReference>
<dbReference type="SUPFAM" id="SSF46946">
    <property type="entry name" value="S13-like H2TH domain"/>
    <property type="match status" value="1"/>
</dbReference>
<feature type="active site" description="Proton donor; for delta-elimination activity" evidence="15">
    <location>
        <position position="275"/>
    </location>
</feature>
<keyword evidence="6 15" id="KW-0863">Zinc-finger</keyword>
<dbReference type="NCBIfam" id="NF002211">
    <property type="entry name" value="PRK01103.1"/>
    <property type="match status" value="1"/>
</dbReference>
<dbReference type="OrthoDB" id="9800855at2"/>
<evidence type="ECO:0000259" key="16">
    <source>
        <dbReference type="PROSITE" id="PS51066"/>
    </source>
</evidence>
<dbReference type="GO" id="GO:0008270">
    <property type="term" value="F:zinc ion binding"/>
    <property type="evidence" value="ECO:0007669"/>
    <property type="project" value="UniProtKB-UniRule"/>
</dbReference>
<evidence type="ECO:0000256" key="1">
    <source>
        <dbReference type="ARBA" id="ARBA00001668"/>
    </source>
</evidence>
<comment type="function">
    <text evidence="15">Involved in base excision repair of DNA damaged by oxidation or by mutagenic agents. Acts as DNA glycosylase that recognizes and removes damaged bases. Has a preference for oxidized purines, such as 7,8-dihydro-8-oxoguanine (8-oxoG). Has AP (apurinic/apyrimidinic) lyase activity and introduces nicks in the DNA strand. Cleaves the DNA backbone by beta-delta elimination to generate a single-strand break at the site of the removed base with both 3'- and 5'-phosphates.</text>
</comment>
<dbReference type="GO" id="GO:0003684">
    <property type="term" value="F:damaged DNA binding"/>
    <property type="evidence" value="ECO:0007669"/>
    <property type="project" value="InterPro"/>
</dbReference>
<keyword evidence="13 15" id="KW-0326">Glycosidase</keyword>
<dbReference type="InterPro" id="IPR012319">
    <property type="entry name" value="FPG_cat"/>
</dbReference>
<keyword evidence="8 15" id="KW-0862">Zinc</keyword>
<keyword evidence="5 15" id="KW-0227">DNA damage</keyword>
<gene>
    <name evidence="15" type="primary">mutM</name>
    <name evidence="15" type="synonym">fpg</name>
    <name evidence="18" type="ORF">WH96_09255</name>
</gene>
<sequence>MPELPEVETVMRGLRPSLEGSILKKVTQRRDNLRFPLPENMAARLTGRKVEQLKRRAKYVLAHLDDEMVLFFHLGMSGRVTILQGDKRPPLGTHDHIIFETDSGDEIRYCDPRRFGMMDLVHVNDLESHKAFKDLGPEPLGNTFNGPDFFARIKSKKTNIKATILDQRVVAGIGNIYACEALHLSGISPERQAQSLTMAEADFLVVTIRDVLNKAIEAGGSSLRDYVQASGELGYFQHSWSVYGREGEACRRCAREFDGKDDTQFLIERIQQNGRSTFYCPTCQR</sequence>
<evidence type="ECO:0000256" key="6">
    <source>
        <dbReference type="ARBA" id="ARBA00022771"/>
    </source>
</evidence>
<dbReference type="FunFam" id="1.10.8.50:FF:000003">
    <property type="entry name" value="Formamidopyrimidine-DNA glycosylase"/>
    <property type="match status" value="1"/>
</dbReference>
<evidence type="ECO:0000256" key="10">
    <source>
        <dbReference type="ARBA" id="ARBA00023204"/>
    </source>
</evidence>
<keyword evidence="10 15" id="KW-0234">DNA repair</keyword>
<evidence type="ECO:0000256" key="12">
    <source>
        <dbReference type="ARBA" id="ARBA00023268"/>
    </source>
</evidence>
<evidence type="ECO:0000259" key="17">
    <source>
        <dbReference type="PROSITE" id="PS51068"/>
    </source>
</evidence>
<accession>A0A0H2MEQ4</accession>
<dbReference type="PROSITE" id="PS51066">
    <property type="entry name" value="ZF_FPG_2"/>
    <property type="match status" value="1"/>
</dbReference>
<comment type="catalytic activity">
    <reaction evidence="1 15">
        <text>Hydrolysis of DNA containing ring-opened 7-methylguanine residues, releasing 2,6-diamino-4-hydroxy-5-(N-methyl)formamidopyrimidine.</text>
        <dbReference type="EC" id="3.2.2.23"/>
    </reaction>
</comment>
<dbReference type="PANTHER" id="PTHR22993:SF9">
    <property type="entry name" value="FORMAMIDOPYRIMIDINE-DNA GLYCOSYLASE"/>
    <property type="match status" value="1"/>
</dbReference>
<dbReference type="SMART" id="SM01232">
    <property type="entry name" value="H2TH"/>
    <property type="match status" value="1"/>
</dbReference>
<evidence type="ECO:0000256" key="9">
    <source>
        <dbReference type="ARBA" id="ARBA00023125"/>
    </source>
</evidence>
<name>A0A0H2MEQ4_9PROT</name>
<dbReference type="SMART" id="SM00898">
    <property type="entry name" value="Fapy_DNA_glyco"/>
    <property type="match status" value="1"/>
</dbReference>
<comment type="subunit">
    <text evidence="3 15">Monomer.</text>
</comment>
<dbReference type="InterPro" id="IPR010979">
    <property type="entry name" value="Ribosomal_uS13-like_H2TH"/>
</dbReference>
<evidence type="ECO:0000256" key="2">
    <source>
        <dbReference type="ARBA" id="ARBA00009409"/>
    </source>
</evidence>
<dbReference type="EMBL" id="LAQL01000006">
    <property type="protein sequence ID" value="KLN60676.1"/>
    <property type="molecule type" value="Genomic_DNA"/>
</dbReference>
<dbReference type="PROSITE" id="PS51068">
    <property type="entry name" value="FPG_CAT"/>
    <property type="match status" value="1"/>
</dbReference>
<dbReference type="NCBIfam" id="TIGR00577">
    <property type="entry name" value="fpg"/>
    <property type="match status" value="1"/>
</dbReference>
<dbReference type="InterPro" id="IPR035937">
    <property type="entry name" value="FPG_N"/>
</dbReference>